<organism evidence="8">
    <name type="scientific">Candidatus Kentrum sp. DK</name>
    <dbReference type="NCBI Taxonomy" id="2126562"/>
    <lineage>
        <taxon>Bacteria</taxon>
        <taxon>Pseudomonadati</taxon>
        <taxon>Pseudomonadota</taxon>
        <taxon>Gammaproteobacteria</taxon>
        <taxon>Candidatus Kentrum</taxon>
    </lineage>
</organism>
<sequence length="152" mass="15765">MKHRISMSICLIMGLVLAGCNTGPTKEQTGTVLGGALGGVLGSQVGGGSGKTAATIVGALAGAMIGGGIGRSMDETDRLRTMSSLETTRTGTPTSWQNPDTGNEYTVTPTNTYYEADRPCRAYSVDATIEGRQEKIHGTACRMSDGSWQASN</sequence>
<dbReference type="InterPro" id="IPR008816">
    <property type="entry name" value="Gly_zipper_2TM_dom"/>
</dbReference>
<feature type="signal peptide" evidence="5">
    <location>
        <begin position="1"/>
        <end position="18"/>
    </location>
</feature>
<evidence type="ECO:0000259" key="7">
    <source>
        <dbReference type="Pfam" id="PF16998"/>
    </source>
</evidence>
<comment type="subcellular location">
    <subcellularLocation>
        <location evidence="1">Membrane</location>
    </subcellularLocation>
</comment>
<dbReference type="Pfam" id="PF05433">
    <property type="entry name" value="Rick_17kDa_Anti"/>
    <property type="match status" value="1"/>
</dbReference>
<dbReference type="EMBL" id="CAADEX010000189">
    <property type="protein sequence ID" value="VFJ67343.1"/>
    <property type="molecule type" value="Genomic_DNA"/>
</dbReference>
<evidence type="ECO:0000256" key="2">
    <source>
        <dbReference type="ARBA" id="ARBA00022729"/>
    </source>
</evidence>
<reference evidence="8" key="1">
    <citation type="submission" date="2019-02" db="EMBL/GenBank/DDBJ databases">
        <authorList>
            <person name="Gruber-Vodicka R. H."/>
            <person name="Seah K. B. B."/>
        </authorList>
    </citation>
    <scope>NUCLEOTIDE SEQUENCE</scope>
    <source>
        <strain evidence="8">BECK_DK47</strain>
    </source>
</reference>
<name>A0A450TJ17_9GAMM</name>
<evidence type="ECO:0000259" key="6">
    <source>
        <dbReference type="Pfam" id="PF05433"/>
    </source>
</evidence>
<dbReference type="Pfam" id="PF16998">
    <property type="entry name" value="17kDa_Anti_2"/>
    <property type="match status" value="1"/>
</dbReference>
<dbReference type="InterPro" id="IPR051407">
    <property type="entry name" value="Bact_OM_lipoprot/Surf_antigen"/>
</dbReference>
<feature type="domain" description="Surface antigen" evidence="7">
    <location>
        <begin position="81"/>
        <end position="150"/>
    </location>
</feature>
<proteinExistence type="predicted"/>
<dbReference type="PROSITE" id="PS51257">
    <property type="entry name" value="PROKAR_LIPOPROTEIN"/>
    <property type="match status" value="1"/>
</dbReference>
<keyword evidence="4" id="KW-0449">Lipoprotein</keyword>
<dbReference type="AlphaFoldDB" id="A0A450TJ17"/>
<dbReference type="PANTHER" id="PTHR35603:SF2">
    <property type="entry name" value="OUTER MEMBRANE LIPOPROTEIN"/>
    <property type="match status" value="1"/>
</dbReference>
<evidence type="ECO:0000256" key="4">
    <source>
        <dbReference type="ARBA" id="ARBA00023139"/>
    </source>
</evidence>
<keyword evidence="4" id="KW-0564">Palmitate</keyword>
<evidence type="ECO:0000256" key="3">
    <source>
        <dbReference type="ARBA" id="ARBA00023136"/>
    </source>
</evidence>
<dbReference type="InterPro" id="IPR032635">
    <property type="entry name" value="Anti_2"/>
</dbReference>
<protein>
    <submittedName>
        <fullName evidence="8">Surface antigen</fullName>
    </submittedName>
</protein>
<evidence type="ECO:0000313" key="8">
    <source>
        <dbReference type="EMBL" id="VFJ67343.1"/>
    </source>
</evidence>
<feature type="chain" id="PRO_5019081061" evidence="5">
    <location>
        <begin position="19"/>
        <end position="152"/>
    </location>
</feature>
<feature type="domain" description="Glycine zipper 2TM" evidence="6">
    <location>
        <begin position="30"/>
        <end position="70"/>
    </location>
</feature>
<gene>
    <name evidence="8" type="ORF">BECKDK2373B_GA0170837_11895</name>
</gene>
<dbReference type="PIRSF" id="PIRSF002721">
    <property type="entry name" value="Surface_antigen_Rickettsia"/>
    <property type="match status" value="1"/>
</dbReference>
<evidence type="ECO:0000256" key="1">
    <source>
        <dbReference type="ARBA" id="ARBA00004370"/>
    </source>
</evidence>
<dbReference type="GO" id="GO:0019867">
    <property type="term" value="C:outer membrane"/>
    <property type="evidence" value="ECO:0007669"/>
    <property type="project" value="InterPro"/>
</dbReference>
<dbReference type="InterPro" id="IPR016364">
    <property type="entry name" value="Surface_antigen_Rickettsia"/>
</dbReference>
<accession>A0A450TJ17</accession>
<keyword evidence="2 5" id="KW-0732">Signal</keyword>
<dbReference type="PANTHER" id="PTHR35603">
    <property type="match status" value="1"/>
</dbReference>
<keyword evidence="3" id="KW-0472">Membrane</keyword>
<evidence type="ECO:0000256" key="5">
    <source>
        <dbReference type="SAM" id="SignalP"/>
    </source>
</evidence>